<dbReference type="EMBL" id="JMSE01001487">
    <property type="protein sequence ID" value="KDN60655.1"/>
    <property type="molecule type" value="Genomic_DNA"/>
</dbReference>
<name>A0A066X3S5_COLSU</name>
<evidence type="ECO:0000313" key="2">
    <source>
        <dbReference type="Proteomes" id="UP000027238"/>
    </source>
</evidence>
<organism evidence="1 2">
    <name type="scientific">Colletotrichum sublineola</name>
    <name type="common">Sorghum anthracnose fungus</name>
    <dbReference type="NCBI Taxonomy" id="1173701"/>
    <lineage>
        <taxon>Eukaryota</taxon>
        <taxon>Fungi</taxon>
        <taxon>Dikarya</taxon>
        <taxon>Ascomycota</taxon>
        <taxon>Pezizomycotina</taxon>
        <taxon>Sordariomycetes</taxon>
        <taxon>Hypocreomycetidae</taxon>
        <taxon>Glomerellales</taxon>
        <taxon>Glomerellaceae</taxon>
        <taxon>Colletotrichum</taxon>
        <taxon>Colletotrichum graminicola species complex</taxon>
    </lineage>
</organism>
<dbReference type="HOGENOM" id="CLU_1885640_0_0_1"/>
<reference evidence="2" key="1">
    <citation type="journal article" date="2014" name="Genome Announc.">
        <title>Draft genome sequence of Colletotrichum sublineola, a destructive pathogen of cultivated sorghum.</title>
        <authorList>
            <person name="Baroncelli R."/>
            <person name="Sanz-Martin J.M."/>
            <person name="Rech G.E."/>
            <person name="Sukno S.A."/>
            <person name="Thon M.R."/>
        </authorList>
    </citation>
    <scope>NUCLEOTIDE SEQUENCE [LARGE SCALE GENOMIC DNA]</scope>
    <source>
        <strain evidence="2">TX430BB</strain>
    </source>
</reference>
<protein>
    <submittedName>
        <fullName evidence="1">Uncharacterized protein</fullName>
    </submittedName>
</protein>
<sequence>MPYDFFLPLRALWPDAMTRSSDFHLHPLLGGFSPVISLWRVLKPRLDGSQPTADRDATPKVFFWNSLDFTGMASLNFQRSSTTPVPDMSSYFDNDDAAQTGNVLDISFNQRRVCRLGENPSPTSAQCREASPRWD</sequence>
<proteinExistence type="predicted"/>
<gene>
    <name evidence="1" type="ORF">CSUB01_11610</name>
</gene>
<dbReference type="AlphaFoldDB" id="A0A066X3S5"/>
<comment type="caution">
    <text evidence="1">The sequence shown here is derived from an EMBL/GenBank/DDBJ whole genome shotgun (WGS) entry which is preliminary data.</text>
</comment>
<evidence type="ECO:0000313" key="1">
    <source>
        <dbReference type="EMBL" id="KDN60655.1"/>
    </source>
</evidence>
<accession>A0A066X3S5</accession>
<dbReference type="Proteomes" id="UP000027238">
    <property type="component" value="Unassembled WGS sequence"/>
</dbReference>
<keyword evidence="2" id="KW-1185">Reference proteome</keyword>